<feature type="region of interest" description="Disordered" evidence="1">
    <location>
        <begin position="302"/>
        <end position="413"/>
    </location>
</feature>
<feature type="transmembrane region" description="Helical" evidence="2">
    <location>
        <begin position="784"/>
        <end position="806"/>
    </location>
</feature>
<feature type="compositionally biased region" description="Basic and acidic residues" evidence="1">
    <location>
        <begin position="200"/>
        <end position="209"/>
    </location>
</feature>
<feature type="region of interest" description="Disordered" evidence="1">
    <location>
        <begin position="175"/>
        <end position="209"/>
    </location>
</feature>
<feature type="compositionally biased region" description="Polar residues" evidence="1">
    <location>
        <begin position="1341"/>
        <end position="1350"/>
    </location>
</feature>
<feature type="compositionally biased region" description="Basic and acidic residues" evidence="1">
    <location>
        <begin position="222"/>
        <end position="233"/>
    </location>
</feature>
<feature type="transmembrane region" description="Helical" evidence="2">
    <location>
        <begin position="895"/>
        <end position="917"/>
    </location>
</feature>
<feature type="compositionally biased region" description="Basic residues" evidence="1">
    <location>
        <begin position="1351"/>
        <end position="1362"/>
    </location>
</feature>
<dbReference type="EMBL" id="BABT02000054">
    <property type="protein sequence ID" value="GAA95154.1"/>
    <property type="molecule type" value="Genomic_DNA"/>
</dbReference>
<organism evidence="3 4">
    <name type="scientific">Mixia osmundae (strain CBS 9802 / IAM 14324 / JCM 22182 / KY 12970)</name>
    <dbReference type="NCBI Taxonomy" id="764103"/>
    <lineage>
        <taxon>Eukaryota</taxon>
        <taxon>Fungi</taxon>
        <taxon>Dikarya</taxon>
        <taxon>Basidiomycota</taxon>
        <taxon>Pucciniomycotina</taxon>
        <taxon>Mixiomycetes</taxon>
        <taxon>Mixiales</taxon>
        <taxon>Mixiaceae</taxon>
        <taxon>Mixia</taxon>
    </lineage>
</organism>
<feature type="compositionally biased region" description="Low complexity" evidence="1">
    <location>
        <begin position="302"/>
        <end position="315"/>
    </location>
</feature>
<reference evidence="3 4" key="1">
    <citation type="journal article" date="2011" name="J. Gen. Appl. Microbiol.">
        <title>Draft genome sequencing of the enigmatic basidiomycete Mixia osmundae.</title>
        <authorList>
            <person name="Nishida H."/>
            <person name="Nagatsuka Y."/>
            <person name="Sugiyama J."/>
        </authorList>
    </citation>
    <scope>NUCLEOTIDE SEQUENCE [LARGE SCALE GENOMIC DNA]</scope>
    <source>
        <strain evidence="4">CBS 9802 / IAM 14324 / JCM 22182 / KY 12970</strain>
    </source>
</reference>
<reference evidence="3 4" key="2">
    <citation type="journal article" date="2012" name="Open Biol.">
        <title>Characteristics of nucleosomes and linker DNA regions on the genome of the basidiomycete Mixia osmundae revealed by mono- and dinucleosome mapping.</title>
        <authorList>
            <person name="Nishida H."/>
            <person name="Kondo S."/>
            <person name="Matsumoto T."/>
            <person name="Suzuki Y."/>
            <person name="Yoshikawa H."/>
            <person name="Taylor T.D."/>
            <person name="Sugiyama J."/>
        </authorList>
    </citation>
    <scope>NUCLEOTIDE SEQUENCE [LARGE SCALE GENOMIC DNA]</scope>
    <source>
        <strain evidence="4">CBS 9802 / IAM 14324 / JCM 22182 / KY 12970</strain>
    </source>
</reference>
<keyword evidence="2" id="KW-0472">Membrane</keyword>
<feature type="compositionally biased region" description="Basic and acidic residues" evidence="1">
    <location>
        <begin position="348"/>
        <end position="358"/>
    </location>
</feature>
<gene>
    <name evidence="3" type="primary">Mo01809</name>
    <name evidence="3" type="ORF">E5Q_01809</name>
</gene>
<dbReference type="HOGENOM" id="CLU_250406_0_0_1"/>
<dbReference type="Proteomes" id="UP000009131">
    <property type="component" value="Unassembled WGS sequence"/>
</dbReference>
<dbReference type="InParanoid" id="G7DWP2"/>
<feature type="compositionally biased region" description="Low complexity" evidence="1">
    <location>
        <begin position="257"/>
        <end position="283"/>
    </location>
</feature>
<comment type="caution">
    <text evidence="3">The sequence shown here is derived from an EMBL/GenBank/DDBJ whole genome shotgun (WGS) entry which is preliminary data.</text>
</comment>
<feature type="compositionally biased region" description="Low complexity" evidence="1">
    <location>
        <begin position="96"/>
        <end position="112"/>
    </location>
</feature>
<proteinExistence type="predicted"/>
<sequence length="1393" mass="151456">MEDRPTLGSADGAHPRSATLLASIKRTANLAHHQPRTEQSRSPVASTSAVPMSGPTLSSGSASSSSSTSAREMLARRRRRRRESADASTSTVRPVSPARSTHSRSYSSSGSSAATTLATASHTIYSSASPWLPITTMLVPQAMQRQRSSHSPTAIRKSRVLPKIDTTAQLIVASPETLSPAATPSVSPTKLDSMTPNQDSFHRRTQSDHAHLTLSRVIELERQQTLRQGKPEDTEGLAPPRLGRFEQRSHPYLQSPSDLDSVSESARSSSSRLSSSSSASSASFKFPERLRAGLQSRDSLGSLSSNYSASSVPSTTACSEAGDEDARTRGLLVRDSSGKRRSTSQVRSDLDKAKERVHLQSTSSDRTDLDSTMRSTRRREAVELSLSIGSPSSLSRRHTLGHPPRSISSGSASSASASSISLASAGSLGIFSPAYSSESLSSIHLSDEAASSTDSLASLTQDKQRAIQARGGDTIVSSAGVSDLSDRIFMLPSSTCRRRRNTLSTSYGASAYPVQHLVGHHPSALAASASILSSKLAQHPHSQQHHRAVVRKASTSASSASGLRISWPIPPLTQSFILVSLLVNVASIWLPPFTTDRLPAGLLKHLPHPVMCSAPINMLRPRYGTGIAEYANAFLSLFLVGAGSQAGPAMQGFYIKLLLSLLNVAILGLLEDAFRRHAFAQVKANKQKDSLVASGELQRRQSHRHRRAHLSSLHLDSNALSLSLQGHNDAHQPHLWPMVLLCSGLWILIISIRLLYGQAFSRWTGWAAPKWFWSDSVSETGSGLAPLVFGLIVIQSLLPRAVYEVVFSGRQQPSVPQRSPRHSSQYLAISVPKTLLHALLAVSNLFLTPDGMTWWAISGLTAGALFALFGVGLRSISSTTPDVRRVPASRRVLNFLYRVYCASAVVLPLLATIILVATTLRPTPSIYAPVPSLASFPSSFPSAVSSLALSATTSHIHKLLASAHPGHDKLLTILLMTAPRPGHPDFLIRTLESYLANMPEPGEDNFGSRTALAGRVRIVVYTHFAHHPVFQQARDVVFADSPKAEAYVDWVQRLPLAPSSPSHPSITVDRLDQRLHLARALKHVTTTYDSAYVLLAEDDFPLCEDGVDHFDQEELWRRDDAPFGTWAGYEVEHPQHTSYGQAWNEMLRVLAEANRWMPDQARGSMQQTEAGHCGVFVGTGGSGLAVRSWLAERLPALLLGRNDTNGDLREARALQRESGINIPAEDINASPPDVVIQDCLLGNIEGCEACAAPLPFSRSTRSTSFSSTHATYSYRRWLNAPVKTAREPFAVPGDRWGKTGLVTSQRLLMRHLGHNASTVPDRLYKREEWGCGWRHPFNGDPSASSESLTSRKSRNATHRTQRAPHSATEVIPLPLMDFYRRQRYPSLSYNNQT</sequence>
<dbReference type="OrthoDB" id="2535126at2759"/>
<feature type="region of interest" description="Disordered" evidence="1">
    <location>
        <begin position="1340"/>
        <end position="1367"/>
    </location>
</feature>
<evidence type="ECO:0000256" key="1">
    <source>
        <dbReference type="SAM" id="MobiDB-lite"/>
    </source>
</evidence>
<accession>G7DWP2</accession>
<keyword evidence="4" id="KW-1185">Reference proteome</keyword>
<feature type="transmembrane region" description="Helical" evidence="2">
    <location>
        <begin position="735"/>
        <end position="756"/>
    </location>
</feature>
<feature type="region of interest" description="Disordered" evidence="1">
    <location>
        <begin position="222"/>
        <end position="285"/>
    </location>
</feature>
<feature type="compositionally biased region" description="Polar residues" evidence="1">
    <location>
        <begin position="40"/>
        <end position="50"/>
    </location>
</feature>
<feature type="compositionally biased region" description="Low complexity" evidence="1">
    <location>
        <begin position="53"/>
        <end position="70"/>
    </location>
</feature>
<feature type="compositionally biased region" description="Polar residues" evidence="1">
    <location>
        <begin position="176"/>
        <end position="199"/>
    </location>
</feature>
<feature type="region of interest" description="Disordered" evidence="1">
    <location>
        <begin position="1"/>
        <end position="112"/>
    </location>
</feature>
<evidence type="ECO:0000313" key="4">
    <source>
        <dbReference type="Proteomes" id="UP000009131"/>
    </source>
</evidence>
<protein>
    <submittedName>
        <fullName evidence="3">Uncharacterized protein</fullName>
    </submittedName>
</protein>
<keyword evidence="2" id="KW-0812">Transmembrane</keyword>
<feature type="compositionally biased region" description="Low complexity" evidence="1">
    <location>
        <begin position="384"/>
        <end position="394"/>
    </location>
</feature>
<keyword evidence="2" id="KW-1133">Transmembrane helix</keyword>
<dbReference type="eggNOG" id="ENOG502RZAB">
    <property type="taxonomic scope" value="Eukaryota"/>
</dbReference>
<evidence type="ECO:0000256" key="2">
    <source>
        <dbReference type="SAM" id="Phobius"/>
    </source>
</evidence>
<evidence type="ECO:0000313" key="3">
    <source>
        <dbReference type="EMBL" id="GAA95154.1"/>
    </source>
</evidence>
<feature type="transmembrane region" description="Helical" evidence="2">
    <location>
        <begin position="853"/>
        <end position="874"/>
    </location>
</feature>
<dbReference type="STRING" id="764103.G7DWP2"/>
<name>G7DWP2_MIXOS</name>